<gene>
    <name evidence="1" type="ORF">DNTS_034504</name>
</gene>
<dbReference type="Proteomes" id="UP000316079">
    <property type="component" value="Unassembled WGS sequence"/>
</dbReference>
<protein>
    <submittedName>
        <fullName evidence="1">Uncharacterized protein</fullName>
    </submittedName>
</protein>
<reference evidence="1 2" key="1">
    <citation type="journal article" date="2019" name="Sci. Data">
        <title>Hybrid genome assembly and annotation of Danionella translucida.</title>
        <authorList>
            <person name="Kadobianskyi M."/>
            <person name="Schulze L."/>
            <person name="Schuelke M."/>
            <person name="Judkewitz B."/>
        </authorList>
    </citation>
    <scope>NUCLEOTIDE SEQUENCE [LARGE SCALE GENOMIC DNA]</scope>
    <source>
        <strain evidence="1 2">Bolton</strain>
    </source>
</reference>
<organism evidence="1 2">
    <name type="scientific">Danionella cerebrum</name>
    <dbReference type="NCBI Taxonomy" id="2873325"/>
    <lineage>
        <taxon>Eukaryota</taxon>
        <taxon>Metazoa</taxon>
        <taxon>Chordata</taxon>
        <taxon>Craniata</taxon>
        <taxon>Vertebrata</taxon>
        <taxon>Euteleostomi</taxon>
        <taxon>Actinopterygii</taxon>
        <taxon>Neopterygii</taxon>
        <taxon>Teleostei</taxon>
        <taxon>Ostariophysi</taxon>
        <taxon>Cypriniformes</taxon>
        <taxon>Danionidae</taxon>
        <taxon>Danioninae</taxon>
        <taxon>Danionella</taxon>
    </lineage>
</organism>
<proteinExistence type="predicted"/>
<dbReference type="EMBL" id="SRMA01027374">
    <property type="protein sequence ID" value="TRY54090.1"/>
    <property type="molecule type" value="Genomic_DNA"/>
</dbReference>
<evidence type="ECO:0000313" key="1">
    <source>
        <dbReference type="EMBL" id="TRY54090.1"/>
    </source>
</evidence>
<comment type="caution">
    <text evidence="1">The sequence shown here is derived from an EMBL/GenBank/DDBJ whole genome shotgun (WGS) entry which is preliminary data.</text>
</comment>
<sequence length="130" mass="14742">MNSCMRAGTTAGLTGPAAHDAKFCVLAKHSEHVTAENRYKKKNDQIKSCDLLMQIDEHQKAGSRKTTVITVACWWFCSRWTQWVNMGTDGSTLGDQRGKLCICFSKCLKAGQTSSKEIWRFFHMYEMLVI</sequence>
<evidence type="ECO:0000313" key="2">
    <source>
        <dbReference type="Proteomes" id="UP000316079"/>
    </source>
</evidence>
<accession>A0A553MLM8</accession>
<dbReference type="AlphaFoldDB" id="A0A553MLM8"/>
<keyword evidence="2" id="KW-1185">Reference proteome</keyword>
<name>A0A553MLM8_9TELE</name>